<reference evidence="2" key="1">
    <citation type="submission" date="2022-06" db="EMBL/GenBank/DDBJ databases">
        <title>Whole genome shotgun sequencing (WGS) of Rathayibacter sp. ZW T2_19, isolated from stored onions (Allium cepa).</title>
        <authorList>
            <person name="Stoll D.A."/>
            <person name="Huch M."/>
        </authorList>
    </citation>
    <scope>NUCLEOTIDE SEQUENCE</scope>
    <source>
        <strain evidence="2">ZW T2_19</strain>
    </source>
</reference>
<feature type="signal peptide" evidence="1">
    <location>
        <begin position="1"/>
        <end position="28"/>
    </location>
</feature>
<name>A0A9X2DYY2_9MICO</name>
<evidence type="ECO:0000256" key="1">
    <source>
        <dbReference type="SAM" id="SignalP"/>
    </source>
</evidence>
<dbReference type="EMBL" id="JAMRYM010000041">
    <property type="protein sequence ID" value="MCM6762891.1"/>
    <property type="molecule type" value="Genomic_DNA"/>
</dbReference>
<dbReference type="PROSITE" id="PS51257">
    <property type="entry name" value="PROKAR_LIPOPROTEIN"/>
    <property type="match status" value="1"/>
</dbReference>
<protein>
    <recommendedName>
        <fullName evidence="4">Lipoprotein</fullName>
    </recommendedName>
</protein>
<gene>
    <name evidence="2" type="ORF">NB037_10735</name>
</gene>
<evidence type="ECO:0000313" key="3">
    <source>
        <dbReference type="Proteomes" id="UP001155240"/>
    </source>
</evidence>
<dbReference type="AlphaFoldDB" id="A0A9X2DYY2"/>
<dbReference type="RefSeq" id="WP_251945644.1">
    <property type="nucleotide sequence ID" value="NZ_JAMRYM010000041.1"/>
</dbReference>
<evidence type="ECO:0000313" key="2">
    <source>
        <dbReference type="EMBL" id="MCM6762891.1"/>
    </source>
</evidence>
<accession>A0A9X2DYY2</accession>
<sequence>MTRMRTALAATTLLGALALAGCTDPAPAAPERTDSASLLGARDDARERLRSLTAALTGPQDDAFDFARAADAAPVEGVELIGIESYEAPSAEEPFGSLSFRTPVDASEYPEADDVPEAFCFQVPFASTGAVEGDFAAVEIDCPADAVVITPPAEG</sequence>
<keyword evidence="1" id="KW-0732">Signal</keyword>
<feature type="chain" id="PRO_5040872048" description="Lipoprotein" evidence="1">
    <location>
        <begin position="29"/>
        <end position="155"/>
    </location>
</feature>
<organism evidence="2 3">
    <name type="scientific">Rathayibacter rubneri</name>
    <dbReference type="NCBI Taxonomy" id="2950106"/>
    <lineage>
        <taxon>Bacteria</taxon>
        <taxon>Bacillati</taxon>
        <taxon>Actinomycetota</taxon>
        <taxon>Actinomycetes</taxon>
        <taxon>Micrococcales</taxon>
        <taxon>Microbacteriaceae</taxon>
        <taxon>Rathayibacter</taxon>
    </lineage>
</organism>
<comment type="caution">
    <text evidence="2">The sequence shown here is derived from an EMBL/GenBank/DDBJ whole genome shotgun (WGS) entry which is preliminary data.</text>
</comment>
<dbReference type="Proteomes" id="UP001155240">
    <property type="component" value="Unassembled WGS sequence"/>
</dbReference>
<evidence type="ECO:0008006" key="4">
    <source>
        <dbReference type="Google" id="ProtNLM"/>
    </source>
</evidence>
<keyword evidence="3" id="KW-1185">Reference proteome</keyword>
<proteinExistence type="predicted"/>